<evidence type="ECO:0000259" key="4">
    <source>
        <dbReference type="Pfam" id="PF04389"/>
    </source>
</evidence>
<dbReference type="Pfam" id="PF02225">
    <property type="entry name" value="PA"/>
    <property type="match status" value="1"/>
</dbReference>
<comment type="caution">
    <text evidence="5">The sequence shown here is derived from an EMBL/GenBank/DDBJ whole genome shotgun (WGS) entry which is preliminary data.</text>
</comment>
<dbReference type="Pfam" id="PF04389">
    <property type="entry name" value="Peptidase_M28"/>
    <property type="match status" value="1"/>
</dbReference>
<feature type="signal peptide" evidence="2">
    <location>
        <begin position="1"/>
        <end position="28"/>
    </location>
</feature>
<accession>A0ABY2IY52</accession>
<dbReference type="InterPro" id="IPR003137">
    <property type="entry name" value="PA_domain"/>
</dbReference>
<keyword evidence="6" id="KW-1185">Reference proteome</keyword>
<sequence length="503" mass="51685">MTQNRNIRLAAIGTAVALSVSVGLPAHADNGTGTGALREAVTASGIIEHLQALQDIADAHGGTRASGTPGYEASAVYVEEQLRAAGYTPTRQPYSYEQFVMNAESFAQLAPTPTTYLGGTDFATMSYSGSGLVDATVQAVDINLGGDRASTSGCEAADFAGFTPGNVALIQRGTCTFQVKAENAIAAGAAGVIIFNQGNADDRLGLLNGTLDAPQASVPVIGTSFALGEALAGQPAPSVRLAVDAEVIVTESFNILADTAGRADRTVVAGAHLDSVAEGAGINDNGSGSAAILETAIQLAASGDAPTNRVRFAFWGSEEDGLVGSEYYVSQLTKRQIKEHAVNLNFDMVASPNFVRFVYDGDGSSFGTTGPNGSARVEKVFLDYFASQGLAVEPTEFDGRSDYFGFIENGIPAGGLFTGAEDLMTDAQAVTYGGVAGAPYDACYHAACDDITNINAVVLEQMADAIAHATKTFGETTSAVNGTTRGGGSGTMDLQFKGSHATK</sequence>
<dbReference type="Proteomes" id="UP000297853">
    <property type="component" value="Unassembled WGS sequence"/>
</dbReference>
<feature type="domain" description="PA" evidence="3">
    <location>
        <begin position="150"/>
        <end position="231"/>
    </location>
</feature>
<gene>
    <name evidence="5" type="ORF">E3T28_13545</name>
</gene>
<dbReference type="InterPro" id="IPR007484">
    <property type="entry name" value="Peptidase_M28"/>
</dbReference>
<keyword evidence="2" id="KW-0732">Signal</keyword>
<evidence type="ECO:0000256" key="1">
    <source>
        <dbReference type="SAM" id="MobiDB-lite"/>
    </source>
</evidence>
<dbReference type="PANTHER" id="PTHR12147">
    <property type="entry name" value="METALLOPEPTIDASE M28 FAMILY MEMBER"/>
    <property type="match status" value="1"/>
</dbReference>
<dbReference type="SUPFAM" id="SSF52025">
    <property type="entry name" value="PA domain"/>
    <property type="match status" value="1"/>
</dbReference>
<dbReference type="Gene3D" id="3.40.630.10">
    <property type="entry name" value="Zn peptidases"/>
    <property type="match status" value="2"/>
</dbReference>
<dbReference type="RefSeq" id="WP_134432256.1">
    <property type="nucleotide sequence ID" value="NZ_SOGQ01000077.1"/>
</dbReference>
<dbReference type="SUPFAM" id="SSF53187">
    <property type="entry name" value="Zn-dependent exopeptidases"/>
    <property type="match status" value="1"/>
</dbReference>
<feature type="domain" description="Peptidase M28" evidence="4">
    <location>
        <begin position="254"/>
        <end position="469"/>
    </location>
</feature>
<feature type="region of interest" description="Disordered" evidence="1">
    <location>
        <begin position="479"/>
        <end position="503"/>
    </location>
</feature>
<dbReference type="InterPro" id="IPR046450">
    <property type="entry name" value="PA_dom_sf"/>
</dbReference>
<dbReference type="PANTHER" id="PTHR12147:SF26">
    <property type="entry name" value="PEPTIDASE M28 DOMAIN-CONTAINING PROTEIN"/>
    <property type="match status" value="1"/>
</dbReference>
<protein>
    <submittedName>
        <fullName evidence="5">M20/M25/M40 family metallo-hydrolase</fullName>
    </submittedName>
</protein>
<name>A0ABY2IY52_9MICO</name>
<evidence type="ECO:0000313" key="6">
    <source>
        <dbReference type="Proteomes" id="UP000297853"/>
    </source>
</evidence>
<organism evidence="5 6">
    <name type="scientific">Cryobacterium sinapicolor</name>
    <dbReference type="NCBI Taxonomy" id="1259236"/>
    <lineage>
        <taxon>Bacteria</taxon>
        <taxon>Bacillati</taxon>
        <taxon>Actinomycetota</taxon>
        <taxon>Actinomycetes</taxon>
        <taxon>Micrococcales</taxon>
        <taxon>Microbacteriaceae</taxon>
        <taxon>Cryobacterium</taxon>
    </lineage>
</organism>
<dbReference type="Gene3D" id="3.50.30.30">
    <property type="match status" value="1"/>
</dbReference>
<feature type="chain" id="PRO_5047350222" evidence="2">
    <location>
        <begin position="29"/>
        <end position="503"/>
    </location>
</feature>
<proteinExistence type="predicted"/>
<evidence type="ECO:0000259" key="3">
    <source>
        <dbReference type="Pfam" id="PF02225"/>
    </source>
</evidence>
<dbReference type="EMBL" id="SOGQ01000077">
    <property type="protein sequence ID" value="TFC95515.1"/>
    <property type="molecule type" value="Genomic_DNA"/>
</dbReference>
<evidence type="ECO:0000313" key="5">
    <source>
        <dbReference type="EMBL" id="TFC95515.1"/>
    </source>
</evidence>
<evidence type="ECO:0000256" key="2">
    <source>
        <dbReference type="SAM" id="SignalP"/>
    </source>
</evidence>
<dbReference type="InterPro" id="IPR045175">
    <property type="entry name" value="M28_fam"/>
</dbReference>
<reference evidence="5 6" key="1">
    <citation type="submission" date="2019-03" db="EMBL/GenBank/DDBJ databases">
        <title>Genomics of glacier-inhabiting Cryobacterium strains.</title>
        <authorList>
            <person name="Liu Q."/>
            <person name="Xin Y.-H."/>
        </authorList>
    </citation>
    <scope>NUCLEOTIDE SEQUENCE [LARGE SCALE GENOMIC DNA]</scope>
    <source>
        <strain evidence="5 6">TMT1-23-1</strain>
    </source>
</reference>